<dbReference type="AlphaFoldDB" id="A0A839QQJ8"/>
<comment type="caution">
    <text evidence="1">The sequence shown here is derived from an EMBL/GenBank/DDBJ whole genome shotgun (WGS) entry which is preliminary data.</text>
</comment>
<dbReference type="RefSeq" id="WP_345075356.1">
    <property type="nucleotide sequence ID" value="NZ_BAABGK010000034.1"/>
</dbReference>
<evidence type="ECO:0000313" key="2">
    <source>
        <dbReference type="Proteomes" id="UP000523000"/>
    </source>
</evidence>
<name>A0A839QQJ8_9MICC</name>
<proteinExistence type="predicted"/>
<dbReference type="EMBL" id="JACHVS010000002">
    <property type="protein sequence ID" value="MBB2997044.1"/>
    <property type="molecule type" value="Genomic_DNA"/>
</dbReference>
<reference evidence="1 2" key="1">
    <citation type="submission" date="2020-08" db="EMBL/GenBank/DDBJ databases">
        <title>Sequencing the genomes of 1000 actinobacteria strains.</title>
        <authorList>
            <person name="Klenk H.-P."/>
        </authorList>
    </citation>
    <scope>NUCLEOTIDE SEQUENCE [LARGE SCALE GENOMIC DNA]</scope>
    <source>
        <strain evidence="1 2">DSM 22826</strain>
    </source>
</reference>
<accession>A0A839QQJ8</accession>
<dbReference type="Proteomes" id="UP000523000">
    <property type="component" value="Unassembled WGS sequence"/>
</dbReference>
<gene>
    <name evidence="1" type="ORF">E9229_003291</name>
</gene>
<organism evidence="1 2">
    <name type="scientific">Paeniglutamicibacter cryotolerans</name>
    <dbReference type="NCBI Taxonomy" id="670079"/>
    <lineage>
        <taxon>Bacteria</taxon>
        <taxon>Bacillati</taxon>
        <taxon>Actinomycetota</taxon>
        <taxon>Actinomycetes</taxon>
        <taxon>Micrococcales</taxon>
        <taxon>Micrococcaceae</taxon>
        <taxon>Paeniglutamicibacter</taxon>
    </lineage>
</organism>
<sequence length="175" mass="18556">MTSASVPPVPPLTPAEIPQPFIDMMLQRKAPGKSVKETSPKVFNADIYRAVVWMLVVSSALVVWFSAPSDGSAAEWKTQMTVAEAIKTSNDSRTEGAPQQQVTNGWFTADALPIISKQLSGLHTAQTTGRVPLLLLVFGLGYGLDVVGRSLGSIYNSRAAKPATNAPKSMAAEAS</sequence>
<evidence type="ECO:0000313" key="1">
    <source>
        <dbReference type="EMBL" id="MBB2997044.1"/>
    </source>
</evidence>
<keyword evidence="2" id="KW-1185">Reference proteome</keyword>
<protein>
    <submittedName>
        <fullName evidence="1">Uncharacterized protein</fullName>
    </submittedName>
</protein>